<comment type="subunit">
    <text evidence="2">Forms a heterodimer with MurT.</text>
</comment>
<protein>
    <recommendedName>
        <fullName evidence="2">Lipid II isoglutaminyl synthase (glutamine-hydrolyzing) subunit GatD</fullName>
        <ecNumber evidence="2">6.3.5.13</ecNumber>
    </recommendedName>
    <alternativeName>
        <fullName evidence="2">Lipid II isoglutaminyl synthase glutaminase subunit</fullName>
        <ecNumber evidence="2">3.5.1.2</ecNumber>
    </alternativeName>
</protein>
<feature type="active site" evidence="2">
    <location>
        <position position="219"/>
    </location>
</feature>
<dbReference type="EC" id="6.3.5.13" evidence="2"/>
<dbReference type="AlphaFoldDB" id="A0A2W1JEU8"/>
<dbReference type="GO" id="GO:0140282">
    <property type="term" value="F:carbon-nitrogen ligase activity on lipid II"/>
    <property type="evidence" value="ECO:0007669"/>
    <property type="project" value="UniProtKB-UniRule"/>
</dbReference>
<organism evidence="4 5">
    <name type="scientific">Acaryochloris thomasi RCC1774</name>
    <dbReference type="NCBI Taxonomy" id="1764569"/>
    <lineage>
        <taxon>Bacteria</taxon>
        <taxon>Bacillati</taxon>
        <taxon>Cyanobacteriota</taxon>
        <taxon>Cyanophyceae</taxon>
        <taxon>Acaryochloridales</taxon>
        <taxon>Acaryochloridaceae</taxon>
        <taxon>Acaryochloris</taxon>
        <taxon>Acaryochloris thomasi</taxon>
    </lineage>
</organism>
<dbReference type="EMBL" id="PQWO01000011">
    <property type="protein sequence ID" value="PZD72280.1"/>
    <property type="molecule type" value="Genomic_DNA"/>
</dbReference>
<dbReference type="GO" id="GO:0009236">
    <property type="term" value="P:cobalamin biosynthetic process"/>
    <property type="evidence" value="ECO:0007669"/>
    <property type="project" value="InterPro"/>
</dbReference>
<feature type="domain" description="CobB/CobQ-like glutamine amidotransferase" evidence="3">
    <location>
        <begin position="14"/>
        <end position="226"/>
    </location>
</feature>
<reference evidence="4 5" key="1">
    <citation type="journal article" date="2018" name="Sci. Rep.">
        <title>A novel species of the marine cyanobacterium Acaryochloris with a unique pigment content and lifestyle.</title>
        <authorList>
            <person name="Partensky F."/>
            <person name="Six C."/>
            <person name="Ratin M."/>
            <person name="Garczarek L."/>
            <person name="Vaulot D."/>
            <person name="Probert I."/>
            <person name="Calteau A."/>
            <person name="Gourvil P."/>
            <person name="Marie D."/>
            <person name="Grebert T."/>
            <person name="Bouchier C."/>
            <person name="Le Panse S."/>
            <person name="Gachenot M."/>
            <person name="Rodriguez F."/>
            <person name="Garrido J.L."/>
        </authorList>
    </citation>
    <scope>NUCLEOTIDE SEQUENCE [LARGE SCALE GENOMIC DNA]</scope>
    <source>
        <strain evidence="4 5">RCC1774</strain>
    </source>
</reference>
<dbReference type="UniPathway" id="UPA00219"/>
<dbReference type="GO" id="GO:0071555">
    <property type="term" value="P:cell wall organization"/>
    <property type="evidence" value="ECO:0007669"/>
    <property type="project" value="UniProtKB-KW"/>
</dbReference>
<evidence type="ECO:0000256" key="2">
    <source>
        <dbReference type="HAMAP-Rule" id="MF_02213"/>
    </source>
</evidence>
<dbReference type="InterPro" id="IPR043702">
    <property type="entry name" value="Lipid_II_synth_GatD"/>
</dbReference>
<comment type="catalytic activity">
    <reaction evidence="2">
        <text>beta-D-GlcNAc-(1-&gt;4)-Mur2Ac(oyl-L-Ala-gamma-D-Glu-L-Lys-D-Ala-D-Ala)-di-trans,octa-cis-undecaprenyl diphosphate + L-glutamine + ATP + H2O = beta-D-GlcNAc-(1-&gt;4)-Mur2Ac(oyl-L-Ala-D-isoglutaminyl-L-Lys-D-Ala-D-Ala)-di-trans,octa-cis-undecaprenyl diphosphate + L-glutamate + ADP + phosphate + H(+)</text>
        <dbReference type="Rhea" id="RHEA:57928"/>
        <dbReference type="ChEBI" id="CHEBI:15377"/>
        <dbReference type="ChEBI" id="CHEBI:15378"/>
        <dbReference type="ChEBI" id="CHEBI:29985"/>
        <dbReference type="ChEBI" id="CHEBI:30616"/>
        <dbReference type="ChEBI" id="CHEBI:43474"/>
        <dbReference type="ChEBI" id="CHEBI:58359"/>
        <dbReference type="ChEBI" id="CHEBI:60033"/>
        <dbReference type="ChEBI" id="CHEBI:62233"/>
        <dbReference type="ChEBI" id="CHEBI:456216"/>
        <dbReference type="EC" id="6.3.5.13"/>
    </reaction>
</comment>
<dbReference type="Gene3D" id="3.40.50.880">
    <property type="match status" value="1"/>
</dbReference>
<keyword evidence="2" id="KW-0133">Cell shape</keyword>
<dbReference type="InterPro" id="IPR011698">
    <property type="entry name" value="GATase_3"/>
</dbReference>
<dbReference type="HAMAP" id="MF_02213">
    <property type="entry name" value="Lipid_II_synth_GatD"/>
    <property type="match status" value="1"/>
</dbReference>
<dbReference type="InterPro" id="IPR033949">
    <property type="entry name" value="CobQ_GATase1"/>
</dbReference>
<keyword evidence="5" id="KW-1185">Reference proteome</keyword>
<feature type="binding site" evidence="2">
    <location>
        <position position="140"/>
    </location>
    <ligand>
        <name>substrate</name>
    </ligand>
</feature>
<dbReference type="Proteomes" id="UP000248857">
    <property type="component" value="Unassembled WGS sequence"/>
</dbReference>
<name>A0A2W1JEU8_9CYAN</name>
<accession>A0A2W1JEU8</accession>
<dbReference type="EC" id="3.5.1.2" evidence="2"/>
<dbReference type="CDD" id="cd01750">
    <property type="entry name" value="GATase1_CobQ"/>
    <property type="match status" value="1"/>
</dbReference>
<keyword evidence="2" id="KW-0961">Cell wall biogenesis/degradation</keyword>
<dbReference type="InterPro" id="IPR029062">
    <property type="entry name" value="Class_I_gatase-like"/>
</dbReference>
<evidence type="ECO:0000313" key="4">
    <source>
        <dbReference type="EMBL" id="PZD72280.1"/>
    </source>
</evidence>
<comment type="caution">
    <text evidence="4">The sequence shown here is derived from an EMBL/GenBank/DDBJ whole genome shotgun (WGS) entry which is preliminary data.</text>
</comment>
<dbReference type="SUPFAM" id="SSF52317">
    <property type="entry name" value="Class I glutamine amidotransferase-like"/>
    <property type="match status" value="1"/>
</dbReference>
<keyword evidence="2" id="KW-0378">Hydrolase</keyword>
<comment type="pathway">
    <text evidence="2">Cell wall biogenesis; peptidoglycan biosynthesis.</text>
</comment>
<comment type="similarity">
    <text evidence="2">Belongs to the CobB/CobQ family. GatD subfamily.</text>
</comment>
<sequence>MQIHQAMTLSLTLTHLYPDNLNLYGDLGNVVTLQRRCEWLGIACHLNALNLGDSAVSGQTDIYFMGGGQDNDQLAVVDDFHQLKQETIRADTEAETVFLGVCGGYQLMGNTFLMGDNQETKGLGIINVKTQAPSKDVKGRCIGNLVVELPSETYTEIQTIYEQPKEIPQTLVGFENHSGQTYLGENVAPLASTRAGFGNNHEAQYEGARYKNVFGSYMHGSMLPKNPHFADYMIWLALTRKYRDQNIKLKALPDTEEIAAHQYIVHRYGKA</sequence>
<dbReference type="Pfam" id="PF07685">
    <property type="entry name" value="GATase_3"/>
    <property type="match status" value="1"/>
</dbReference>
<comment type="function">
    <text evidence="2">The lipid II isoglutaminyl synthase complex catalyzes the formation of alpha-D-isoglutamine in the cell wall lipid II stem peptide. The GatD subunit catalyzes the hydrolysis of glutamine to glutamate and ammonia. The resulting ammonia molecule is channeled to the active site of MurT.</text>
</comment>
<dbReference type="PANTHER" id="PTHR21343:SF9">
    <property type="entry name" value="LIPID II ISOGLUTAMINYL SYNTHASE (GLUTAMINE-HYDROLYZING) SUBUNIT GATD"/>
    <property type="match status" value="1"/>
</dbReference>
<evidence type="ECO:0000313" key="5">
    <source>
        <dbReference type="Proteomes" id="UP000248857"/>
    </source>
</evidence>
<dbReference type="GO" id="GO:0009252">
    <property type="term" value="P:peptidoglycan biosynthetic process"/>
    <property type="evidence" value="ECO:0007669"/>
    <property type="project" value="UniProtKB-UniRule"/>
</dbReference>
<dbReference type="GO" id="GO:0008360">
    <property type="term" value="P:regulation of cell shape"/>
    <property type="evidence" value="ECO:0007669"/>
    <property type="project" value="UniProtKB-KW"/>
</dbReference>
<gene>
    <name evidence="4" type="primary">cobQ_1</name>
    <name evidence="2" type="synonym">gatD</name>
    <name evidence="4" type="ORF">C1752_03867</name>
</gene>
<evidence type="ECO:0000256" key="1">
    <source>
        <dbReference type="ARBA" id="ARBA00022962"/>
    </source>
</evidence>
<dbReference type="GO" id="GO:0004359">
    <property type="term" value="F:glutaminase activity"/>
    <property type="evidence" value="ECO:0007669"/>
    <property type="project" value="UniProtKB-UniRule"/>
</dbReference>
<proteinExistence type="inferred from homology"/>
<keyword evidence="1 2" id="KW-0315">Glutamine amidotransferase</keyword>
<comment type="catalytic activity">
    <reaction evidence="2">
        <text>L-glutamine + H2O = L-glutamate + NH4(+)</text>
        <dbReference type="Rhea" id="RHEA:15889"/>
        <dbReference type="ChEBI" id="CHEBI:15377"/>
        <dbReference type="ChEBI" id="CHEBI:28938"/>
        <dbReference type="ChEBI" id="CHEBI:29985"/>
        <dbReference type="ChEBI" id="CHEBI:58359"/>
        <dbReference type="EC" id="3.5.1.2"/>
    </reaction>
</comment>
<feature type="active site" description="Nucleophile" evidence="2">
    <location>
        <position position="102"/>
    </location>
</feature>
<keyword evidence="2" id="KW-0436">Ligase</keyword>
<evidence type="ECO:0000259" key="3">
    <source>
        <dbReference type="Pfam" id="PF07685"/>
    </source>
</evidence>
<dbReference type="PROSITE" id="PS51274">
    <property type="entry name" value="GATASE_COBBQ"/>
    <property type="match status" value="1"/>
</dbReference>
<dbReference type="PANTHER" id="PTHR21343">
    <property type="entry name" value="DETHIOBIOTIN SYNTHETASE"/>
    <property type="match status" value="1"/>
</dbReference>
<keyword evidence="2" id="KW-0573">Peptidoglycan synthesis</keyword>